<name>A0A0R1WCL7_9LACO</name>
<evidence type="ECO:0000313" key="3">
    <source>
        <dbReference type="Proteomes" id="UP000051820"/>
    </source>
</evidence>
<dbReference type="eggNOG" id="COG0789">
    <property type="taxonomic scope" value="Bacteria"/>
</dbReference>
<dbReference type="PATRIC" id="fig|1423807.3.peg.2164"/>
<evidence type="ECO:0000259" key="1">
    <source>
        <dbReference type="SMART" id="SM00422"/>
    </source>
</evidence>
<dbReference type="STRING" id="1423807.FD16_GL002107"/>
<dbReference type="InterPro" id="IPR000551">
    <property type="entry name" value="MerR-type_HTH_dom"/>
</dbReference>
<dbReference type="AlphaFoldDB" id="A0A0R1WCL7"/>
<dbReference type="GO" id="GO:0003677">
    <property type="term" value="F:DNA binding"/>
    <property type="evidence" value="ECO:0007669"/>
    <property type="project" value="InterPro"/>
</dbReference>
<sequence length="147" mass="16634">MDNLTEELQKVKEILLNRNAILVSMTDISKITGVSARQLRYWEQKGYIESVHDQSENRKYNITAMVKIGMIKNFIDEGFTVAKASEKAQEADQITTALHRVDSEKFNQASVNDTGLEFDLGSVAGLDEGKKLFLNVPTDKDSFFEIR</sequence>
<comment type="caution">
    <text evidence="2">The sequence shown here is derived from an EMBL/GenBank/DDBJ whole genome shotgun (WGS) entry which is preliminary data.</text>
</comment>
<keyword evidence="3" id="KW-1185">Reference proteome</keyword>
<dbReference type="GO" id="GO:0006355">
    <property type="term" value="P:regulation of DNA-templated transcription"/>
    <property type="evidence" value="ECO:0007669"/>
    <property type="project" value="InterPro"/>
</dbReference>
<protein>
    <submittedName>
        <fullName evidence="2">Transcriptional regulator</fullName>
    </submittedName>
</protein>
<organism evidence="2 3">
    <name type="scientific">Paucilactobacillus suebicus DSM 5007 = KCTC 3549</name>
    <dbReference type="NCBI Taxonomy" id="1423807"/>
    <lineage>
        <taxon>Bacteria</taxon>
        <taxon>Bacillati</taxon>
        <taxon>Bacillota</taxon>
        <taxon>Bacilli</taxon>
        <taxon>Lactobacillales</taxon>
        <taxon>Lactobacillaceae</taxon>
        <taxon>Paucilactobacillus</taxon>
    </lineage>
</organism>
<dbReference type="Pfam" id="PF13411">
    <property type="entry name" value="MerR_1"/>
    <property type="match status" value="1"/>
</dbReference>
<dbReference type="Proteomes" id="UP000051820">
    <property type="component" value="Unassembled WGS sequence"/>
</dbReference>
<proteinExistence type="predicted"/>
<dbReference type="CDD" id="cd01105">
    <property type="entry name" value="HTH_GlnR-like"/>
    <property type="match status" value="1"/>
</dbReference>
<dbReference type="Gene3D" id="1.10.1660.10">
    <property type="match status" value="1"/>
</dbReference>
<evidence type="ECO:0000313" key="2">
    <source>
        <dbReference type="EMBL" id="KRM12595.1"/>
    </source>
</evidence>
<reference evidence="2 3" key="1">
    <citation type="journal article" date="2015" name="Genome Announc.">
        <title>Expanding the biotechnology potential of lactobacilli through comparative genomics of 213 strains and associated genera.</title>
        <authorList>
            <person name="Sun Z."/>
            <person name="Harris H.M."/>
            <person name="McCann A."/>
            <person name="Guo C."/>
            <person name="Argimon S."/>
            <person name="Zhang W."/>
            <person name="Yang X."/>
            <person name="Jeffery I.B."/>
            <person name="Cooney J.C."/>
            <person name="Kagawa T.F."/>
            <person name="Liu W."/>
            <person name="Song Y."/>
            <person name="Salvetti E."/>
            <person name="Wrobel A."/>
            <person name="Rasinkangas P."/>
            <person name="Parkhill J."/>
            <person name="Rea M.C."/>
            <person name="O'Sullivan O."/>
            <person name="Ritari J."/>
            <person name="Douillard F.P."/>
            <person name="Paul Ross R."/>
            <person name="Yang R."/>
            <person name="Briner A.E."/>
            <person name="Felis G.E."/>
            <person name="de Vos W.M."/>
            <person name="Barrangou R."/>
            <person name="Klaenhammer T.R."/>
            <person name="Caufield P.W."/>
            <person name="Cui Y."/>
            <person name="Zhang H."/>
            <person name="O'Toole P.W."/>
        </authorList>
    </citation>
    <scope>NUCLEOTIDE SEQUENCE [LARGE SCALE GENOMIC DNA]</scope>
    <source>
        <strain evidence="2 3">DSM 5007</strain>
    </source>
</reference>
<dbReference type="InterPro" id="IPR009061">
    <property type="entry name" value="DNA-bd_dom_put_sf"/>
</dbReference>
<gene>
    <name evidence="2" type="ORF">FD16_GL002107</name>
</gene>
<dbReference type="SUPFAM" id="SSF46955">
    <property type="entry name" value="Putative DNA-binding domain"/>
    <property type="match status" value="1"/>
</dbReference>
<feature type="domain" description="HTH merR-type" evidence="1">
    <location>
        <begin position="23"/>
        <end position="91"/>
    </location>
</feature>
<dbReference type="RefSeq" id="WP_056938526.1">
    <property type="nucleotide sequence ID" value="NZ_AZGF01000006.1"/>
</dbReference>
<accession>A0A0R1WCL7</accession>
<dbReference type="EMBL" id="AZGF01000006">
    <property type="protein sequence ID" value="KRM12595.1"/>
    <property type="molecule type" value="Genomic_DNA"/>
</dbReference>
<dbReference type="SMART" id="SM00422">
    <property type="entry name" value="HTH_MERR"/>
    <property type="match status" value="1"/>
</dbReference>